<keyword evidence="1" id="KW-0732">Signal</keyword>
<proteinExistence type="predicted"/>
<keyword evidence="3" id="KW-1185">Reference proteome</keyword>
<dbReference type="PROSITE" id="PS51257">
    <property type="entry name" value="PROKAR_LIPOPROTEIN"/>
    <property type="match status" value="1"/>
</dbReference>
<protein>
    <submittedName>
        <fullName evidence="2">Extracellular solute-binding protein</fullName>
    </submittedName>
</protein>
<comment type="caution">
    <text evidence="2">The sequence shown here is derived from an EMBL/GenBank/DDBJ whole genome shotgun (WGS) entry which is preliminary data.</text>
</comment>
<dbReference type="Proteomes" id="UP001165962">
    <property type="component" value="Unassembled WGS sequence"/>
</dbReference>
<gene>
    <name evidence="2" type="ORF">G9U52_18660</name>
</gene>
<name>A0ABX0J977_9BACL</name>
<evidence type="ECO:0000313" key="2">
    <source>
        <dbReference type="EMBL" id="NHN31861.1"/>
    </source>
</evidence>
<feature type="signal peptide" evidence="1">
    <location>
        <begin position="1"/>
        <end position="22"/>
    </location>
</feature>
<dbReference type="SUPFAM" id="SSF53850">
    <property type="entry name" value="Periplasmic binding protein-like II"/>
    <property type="match status" value="1"/>
</dbReference>
<evidence type="ECO:0000313" key="3">
    <source>
        <dbReference type="Proteomes" id="UP001165962"/>
    </source>
</evidence>
<dbReference type="EMBL" id="JAAOIW010000006">
    <property type="protein sequence ID" value="NHN31861.1"/>
    <property type="molecule type" value="Genomic_DNA"/>
</dbReference>
<dbReference type="PANTHER" id="PTHR43649:SF12">
    <property type="entry name" value="DIACETYLCHITOBIOSE BINDING PROTEIN DASA"/>
    <property type="match status" value="1"/>
</dbReference>
<dbReference type="RefSeq" id="WP_166152143.1">
    <property type="nucleotide sequence ID" value="NZ_JAAOIW010000006.1"/>
</dbReference>
<reference evidence="2" key="1">
    <citation type="submission" date="2020-03" db="EMBL/GenBank/DDBJ databases">
        <title>Draft sequencing of Paenibacilllus sp. S3N08.</title>
        <authorList>
            <person name="Kim D.-U."/>
        </authorList>
    </citation>
    <scope>NUCLEOTIDE SEQUENCE</scope>
    <source>
        <strain evidence="2">S3N08</strain>
    </source>
</reference>
<dbReference type="Gene3D" id="3.40.190.10">
    <property type="entry name" value="Periplasmic binding protein-like II"/>
    <property type="match status" value="2"/>
</dbReference>
<feature type="chain" id="PRO_5047111075" evidence="1">
    <location>
        <begin position="23"/>
        <end position="539"/>
    </location>
</feature>
<accession>A0ABX0J977</accession>
<dbReference type="InterPro" id="IPR050490">
    <property type="entry name" value="Bact_solute-bd_prot1"/>
</dbReference>
<evidence type="ECO:0000256" key="1">
    <source>
        <dbReference type="SAM" id="SignalP"/>
    </source>
</evidence>
<organism evidence="2 3">
    <name type="scientific">Paenibacillus agricola</name>
    <dbReference type="NCBI Taxonomy" id="2716264"/>
    <lineage>
        <taxon>Bacteria</taxon>
        <taxon>Bacillati</taxon>
        <taxon>Bacillota</taxon>
        <taxon>Bacilli</taxon>
        <taxon>Bacillales</taxon>
        <taxon>Paenibacillaceae</taxon>
        <taxon>Paenibacillus</taxon>
    </lineage>
</organism>
<dbReference type="PANTHER" id="PTHR43649">
    <property type="entry name" value="ARABINOSE-BINDING PROTEIN-RELATED"/>
    <property type="match status" value="1"/>
</dbReference>
<sequence length="539" mass="60670">MNKKNRVGSTISLLLASSMILAACGGNPAPAASTGTPATDKGAASGSNFEKKITITAYNAGGFNPGNQPPTNREEDPLRLMLEKAVNIDLQMTVPPADQIKPKLNTMVASGDIPDMIFMTDRLTAVQYYDQGITADLDEAIKGYPELYNRFDKEAWGSMLYKGKTIGTPGYELVNGINGWWIRNDWLTKLNLKAPTTPEELLAVMKAFTQNDPDGNGKNDTYGFATGILKDGSFSNPGNSGFGWDAIMMMYGVVPNMVDSIDGKVTFTNTDPRMKEALTFMNQIVAANVVDPDWVTTNDNTALEKKMLTGKYGIVYRDWRAMELAGQQKMKDASGEVPDWTTIAPMKGPHGDQWSSYEQFQSNSWAISKKAAKDPEKLKRIMSLLQYWYTDKEAHPYFSYGQKGVMWDMVDGKPARLKENMTNKELAQKWQWQNNYYLPRGGNDPLYFNFTYEKTDSYHQTNLKYIKPNKINPLVLVDQNDTQYNDRIKYVNENLLKFILGKEPLANWDNFVNTLDSKFNYKKYKEDVLKQLADSGVKS</sequence>